<dbReference type="InterPro" id="IPR039420">
    <property type="entry name" value="WalR-like"/>
</dbReference>
<dbReference type="InterPro" id="IPR016032">
    <property type="entry name" value="Sig_transdc_resp-reg_C-effctor"/>
</dbReference>
<dbReference type="GO" id="GO:0000160">
    <property type="term" value="P:phosphorelay signal transduction system"/>
    <property type="evidence" value="ECO:0007669"/>
    <property type="project" value="InterPro"/>
</dbReference>
<dbReference type="Pfam" id="PF00196">
    <property type="entry name" value="GerE"/>
    <property type="match status" value="1"/>
</dbReference>
<dbReference type="SUPFAM" id="SSF52172">
    <property type="entry name" value="CheY-like"/>
    <property type="match status" value="1"/>
</dbReference>
<dbReference type="PRINTS" id="PR00038">
    <property type="entry name" value="HTHLUXR"/>
</dbReference>
<keyword evidence="2" id="KW-0805">Transcription regulation</keyword>
<dbReference type="OrthoDB" id="128851at2"/>
<keyword evidence="3" id="KW-0238">DNA-binding</keyword>
<dbReference type="RefSeq" id="WP_041978566.1">
    <property type="nucleotide sequence ID" value="NZ_CBXV010000008.1"/>
</dbReference>
<reference evidence="8 9" key="2">
    <citation type="submission" date="2015-01" db="EMBL/GenBank/DDBJ databases">
        <title>Complete genome sequence of Pyrinomonas methylaliphatogenes type strain K22T.</title>
        <authorList>
            <person name="Lee K.C.Y."/>
            <person name="Power J.F."/>
            <person name="Dunfield P.F."/>
            <person name="Morgan X.C."/>
            <person name="Huttenhower C."/>
            <person name="Stott M.B."/>
        </authorList>
    </citation>
    <scope>NUCLEOTIDE SEQUENCE [LARGE SCALE GENOMIC DNA]</scope>
    <source>
        <strain evidence="8 9">K22</strain>
    </source>
</reference>
<dbReference type="SMART" id="SM00421">
    <property type="entry name" value="HTH_LUXR"/>
    <property type="match status" value="1"/>
</dbReference>
<dbReference type="CDD" id="cd17535">
    <property type="entry name" value="REC_NarL-like"/>
    <property type="match status" value="1"/>
</dbReference>
<dbReference type="Pfam" id="PF00072">
    <property type="entry name" value="Response_reg"/>
    <property type="match status" value="1"/>
</dbReference>
<keyword evidence="1 5" id="KW-0597">Phosphoprotein</keyword>
<evidence type="ECO:0000256" key="3">
    <source>
        <dbReference type="ARBA" id="ARBA00023125"/>
    </source>
</evidence>
<dbReference type="Gene3D" id="3.40.50.2300">
    <property type="match status" value="1"/>
</dbReference>
<gene>
    <name evidence="8" type="ORF">PYK22_03062</name>
</gene>
<dbReference type="SUPFAM" id="SSF46894">
    <property type="entry name" value="C-terminal effector domain of the bipartite response regulators"/>
    <property type="match status" value="1"/>
</dbReference>
<protein>
    <submittedName>
        <fullName evidence="8">Two component transcriptional regulator, LuxR family</fullName>
    </submittedName>
</protein>
<evidence type="ECO:0000313" key="9">
    <source>
        <dbReference type="Proteomes" id="UP000031518"/>
    </source>
</evidence>
<feature type="domain" description="Response regulatory" evidence="7">
    <location>
        <begin position="3"/>
        <end position="119"/>
    </location>
</feature>
<feature type="domain" description="HTH luxR-type" evidence="6">
    <location>
        <begin position="145"/>
        <end position="210"/>
    </location>
</feature>
<dbReference type="PROSITE" id="PS50043">
    <property type="entry name" value="HTH_LUXR_2"/>
    <property type="match status" value="1"/>
</dbReference>
<name>A0A0B6X0G6_9BACT</name>
<dbReference type="STRING" id="454194.PYK22_03062"/>
<evidence type="ECO:0000256" key="2">
    <source>
        <dbReference type="ARBA" id="ARBA00023015"/>
    </source>
</evidence>
<feature type="modified residue" description="4-aspartylphosphate" evidence="5">
    <location>
        <position position="54"/>
    </location>
</feature>
<evidence type="ECO:0000256" key="5">
    <source>
        <dbReference type="PROSITE-ProRule" id="PRU00169"/>
    </source>
</evidence>
<evidence type="ECO:0000313" key="8">
    <source>
        <dbReference type="EMBL" id="CDM67013.1"/>
    </source>
</evidence>
<reference evidence="8 9" key="1">
    <citation type="submission" date="2013-12" db="EMBL/GenBank/DDBJ databases">
        <authorList>
            <person name="Stott M."/>
        </authorList>
    </citation>
    <scope>NUCLEOTIDE SEQUENCE [LARGE SCALE GENOMIC DNA]</scope>
    <source>
        <strain evidence="8 9">K22</strain>
    </source>
</reference>
<dbReference type="GO" id="GO:0003677">
    <property type="term" value="F:DNA binding"/>
    <property type="evidence" value="ECO:0007669"/>
    <property type="project" value="UniProtKB-KW"/>
</dbReference>
<dbReference type="PROSITE" id="PS50110">
    <property type="entry name" value="RESPONSE_REGULATORY"/>
    <property type="match status" value="1"/>
</dbReference>
<dbReference type="InterPro" id="IPR011006">
    <property type="entry name" value="CheY-like_superfamily"/>
</dbReference>
<organism evidence="8 9">
    <name type="scientific">Pyrinomonas methylaliphatogenes</name>
    <dbReference type="NCBI Taxonomy" id="454194"/>
    <lineage>
        <taxon>Bacteria</taxon>
        <taxon>Pseudomonadati</taxon>
        <taxon>Acidobacteriota</taxon>
        <taxon>Blastocatellia</taxon>
        <taxon>Blastocatellales</taxon>
        <taxon>Pyrinomonadaceae</taxon>
        <taxon>Pyrinomonas</taxon>
    </lineage>
</organism>
<dbReference type="GO" id="GO:0006355">
    <property type="term" value="P:regulation of DNA-templated transcription"/>
    <property type="evidence" value="ECO:0007669"/>
    <property type="project" value="InterPro"/>
</dbReference>
<keyword evidence="4" id="KW-0804">Transcription</keyword>
<dbReference type="EMBL" id="CBXV010000008">
    <property type="protein sequence ID" value="CDM67013.1"/>
    <property type="molecule type" value="Genomic_DNA"/>
</dbReference>
<dbReference type="InterPro" id="IPR058245">
    <property type="entry name" value="NreC/VraR/RcsB-like_REC"/>
</dbReference>
<dbReference type="AlphaFoldDB" id="A0A0B6X0G6"/>
<dbReference type="Proteomes" id="UP000031518">
    <property type="component" value="Unassembled WGS sequence"/>
</dbReference>
<evidence type="ECO:0000256" key="1">
    <source>
        <dbReference type="ARBA" id="ARBA00022553"/>
    </source>
</evidence>
<dbReference type="PANTHER" id="PTHR43214">
    <property type="entry name" value="TWO-COMPONENT RESPONSE REGULATOR"/>
    <property type="match status" value="1"/>
</dbReference>
<dbReference type="SMART" id="SM00448">
    <property type="entry name" value="REC"/>
    <property type="match status" value="1"/>
</dbReference>
<proteinExistence type="predicted"/>
<evidence type="ECO:0000259" key="6">
    <source>
        <dbReference type="PROSITE" id="PS50043"/>
    </source>
</evidence>
<evidence type="ECO:0000256" key="4">
    <source>
        <dbReference type="ARBA" id="ARBA00023163"/>
    </source>
</evidence>
<dbReference type="PANTHER" id="PTHR43214:SF41">
    <property type="entry name" value="NITRATE_NITRITE RESPONSE REGULATOR PROTEIN NARP"/>
    <property type="match status" value="1"/>
</dbReference>
<keyword evidence="9" id="KW-1185">Reference proteome</keyword>
<dbReference type="InterPro" id="IPR001789">
    <property type="entry name" value="Sig_transdc_resp-reg_receiver"/>
</dbReference>
<dbReference type="CDD" id="cd06170">
    <property type="entry name" value="LuxR_C_like"/>
    <property type="match status" value="1"/>
</dbReference>
<accession>A0A0B6X0G6</accession>
<evidence type="ECO:0000259" key="7">
    <source>
        <dbReference type="PROSITE" id="PS50110"/>
    </source>
</evidence>
<dbReference type="InterPro" id="IPR000792">
    <property type="entry name" value="Tscrpt_reg_LuxR_C"/>
</dbReference>
<sequence length="216" mass="23914">MVTIVLADDHHIVRQGVRALLEAEPDFEVVAETGDGLETLQTLERLKPNVLVLDLMMPGLNGLEVVRRASRLSPHTRTVILSMYADEAYVLEALRNGAAGYVLKDSSATDLVKAIREAAAGRRYLSPPLSDRAIEAYREKAAATAVDRYETLTAREREVLHLAAEGYTNAEIAARLGISQRTAETHRAHLMHKLGLHTQADLIRYALRRGIIPMED</sequence>